<name>A0A381WRW6_9ZZZZ</name>
<dbReference type="PANTHER" id="PTHR30502">
    <property type="entry name" value="2-KETO-3-DEOXY-L-RHAMNONATE ALDOLASE"/>
    <property type="match status" value="1"/>
</dbReference>
<accession>A0A381WRW6</accession>
<dbReference type="InterPro" id="IPR015813">
    <property type="entry name" value="Pyrv/PenolPyrv_kinase-like_dom"/>
</dbReference>
<sequence length="280" mass="30792">MVCARPIGFTVALALGLVVLGLTPGVPAAQAQEATRLNKVIEALEAGDPAVANQHWRFVDMEHSPFSGALVREVLAEMDQERDADGRLSLAPLVRIPQDGDEDFKWAIKQALDLGAMGIILPHVDRAEEAVRFIRAMRYPPFRDTPYPAPRGERGWGPGGATRLWGLNSAEYARRADVWPLNPEGELFAVAMIESREAVDNIHEILQTPVSAIMVIPGDMAMDLGLGPNPSGRNHPEVDEMYRRVLEACQAQTRVICGAGDGRARTQQRLDEGWKFFLPL</sequence>
<dbReference type="EMBL" id="UINC01012653">
    <property type="protein sequence ID" value="SVA55132.1"/>
    <property type="molecule type" value="Genomic_DNA"/>
</dbReference>
<gene>
    <name evidence="5" type="ORF">METZ01_LOCUS107986</name>
</gene>
<evidence type="ECO:0000256" key="3">
    <source>
        <dbReference type="ARBA" id="ARBA00023239"/>
    </source>
</evidence>
<organism evidence="5">
    <name type="scientific">marine metagenome</name>
    <dbReference type="NCBI Taxonomy" id="408172"/>
    <lineage>
        <taxon>unclassified sequences</taxon>
        <taxon>metagenomes</taxon>
        <taxon>ecological metagenomes</taxon>
    </lineage>
</organism>
<dbReference type="SUPFAM" id="SSF51621">
    <property type="entry name" value="Phosphoenolpyruvate/pyruvate domain"/>
    <property type="match status" value="1"/>
</dbReference>
<proteinExistence type="inferred from homology"/>
<evidence type="ECO:0000313" key="5">
    <source>
        <dbReference type="EMBL" id="SVA55132.1"/>
    </source>
</evidence>
<dbReference type="InterPro" id="IPR005000">
    <property type="entry name" value="Aldolase/citrate-lyase_domain"/>
</dbReference>
<feature type="domain" description="HpcH/HpaI aldolase/citrate lyase" evidence="4">
    <location>
        <begin position="55"/>
        <end position="252"/>
    </location>
</feature>
<dbReference type="PANTHER" id="PTHR30502:SF0">
    <property type="entry name" value="PHOSPHOENOLPYRUVATE CARBOXYLASE FAMILY PROTEIN"/>
    <property type="match status" value="1"/>
</dbReference>
<dbReference type="InterPro" id="IPR050251">
    <property type="entry name" value="HpcH-HpaI_aldolase"/>
</dbReference>
<evidence type="ECO:0000256" key="1">
    <source>
        <dbReference type="ARBA" id="ARBA00005568"/>
    </source>
</evidence>
<protein>
    <recommendedName>
        <fullName evidence="4">HpcH/HpaI aldolase/citrate lyase domain-containing protein</fullName>
    </recommendedName>
</protein>
<evidence type="ECO:0000256" key="2">
    <source>
        <dbReference type="ARBA" id="ARBA00022723"/>
    </source>
</evidence>
<comment type="similarity">
    <text evidence="1">Belongs to the HpcH/HpaI aldolase family.</text>
</comment>
<dbReference type="Gene3D" id="3.20.20.60">
    <property type="entry name" value="Phosphoenolpyruvate-binding domains"/>
    <property type="match status" value="1"/>
</dbReference>
<reference evidence="5" key="1">
    <citation type="submission" date="2018-05" db="EMBL/GenBank/DDBJ databases">
        <authorList>
            <person name="Lanie J.A."/>
            <person name="Ng W.-L."/>
            <person name="Kazmierczak K.M."/>
            <person name="Andrzejewski T.M."/>
            <person name="Davidsen T.M."/>
            <person name="Wayne K.J."/>
            <person name="Tettelin H."/>
            <person name="Glass J.I."/>
            <person name="Rusch D."/>
            <person name="Podicherti R."/>
            <person name="Tsui H.-C.T."/>
            <person name="Winkler M.E."/>
        </authorList>
    </citation>
    <scope>NUCLEOTIDE SEQUENCE</scope>
</reference>
<evidence type="ECO:0000259" key="4">
    <source>
        <dbReference type="Pfam" id="PF03328"/>
    </source>
</evidence>
<dbReference type="GO" id="GO:0005737">
    <property type="term" value="C:cytoplasm"/>
    <property type="evidence" value="ECO:0007669"/>
    <property type="project" value="TreeGrafter"/>
</dbReference>
<dbReference type="GO" id="GO:0046872">
    <property type="term" value="F:metal ion binding"/>
    <property type="evidence" value="ECO:0007669"/>
    <property type="project" value="UniProtKB-KW"/>
</dbReference>
<keyword evidence="3" id="KW-0456">Lyase</keyword>
<dbReference type="InterPro" id="IPR040442">
    <property type="entry name" value="Pyrv_kinase-like_dom_sf"/>
</dbReference>
<dbReference type="GO" id="GO:0016832">
    <property type="term" value="F:aldehyde-lyase activity"/>
    <property type="evidence" value="ECO:0007669"/>
    <property type="project" value="TreeGrafter"/>
</dbReference>
<keyword evidence="2" id="KW-0479">Metal-binding</keyword>
<dbReference type="Pfam" id="PF03328">
    <property type="entry name" value="HpcH_HpaI"/>
    <property type="match status" value="1"/>
</dbReference>
<dbReference type="AlphaFoldDB" id="A0A381WRW6"/>